<gene>
    <name evidence="1" type="ORF">OS242_06995</name>
</gene>
<comment type="caution">
    <text evidence="1">The sequence shown here is derived from an EMBL/GenBank/DDBJ whole genome shotgun (WGS) entry which is preliminary data.</text>
</comment>
<organism evidence="1 2">
    <name type="scientific">Tumebacillus lacus</name>
    <dbReference type="NCBI Taxonomy" id="2995335"/>
    <lineage>
        <taxon>Bacteria</taxon>
        <taxon>Bacillati</taxon>
        <taxon>Bacillota</taxon>
        <taxon>Bacilli</taxon>
        <taxon>Bacillales</taxon>
        <taxon>Alicyclobacillaceae</taxon>
        <taxon>Tumebacillus</taxon>
    </lineage>
</organism>
<evidence type="ECO:0000313" key="1">
    <source>
        <dbReference type="EMBL" id="MCX7569707.1"/>
    </source>
</evidence>
<keyword evidence="2" id="KW-1185">Reference proteome</keyword>
<reference evidence="1 2" key="1">
    <citation type="submission" date="2022-11" db="EMBL/GenBank/DDBJ databases">
        <title>Study of microbial diversity in lake waters.</title>
        <authorList>
            <person name="Zhang J."/>
        </authorList>
    </citation>
    <scope>NUCLEOTIDE SEQUENCE [LARGE SCALE GENOMIC DNA]</scope>
    <source>
        <strain evidence="1 2">DT12</strain>
    </source>
</reference>
<name>A0ABT3X1Q7_9BACL</name>
<dbReference type="EMBL" id="JAPMLT010000002">
    <property type="protein sequence ID" value="MCX7569707.1"/>
    <property type="molecule type" value="Genomic_DNA"/>
</dbReference>
<evidence type="ECO:0000313" key="2">
    <source>
        <dbReference type="Proteomes" id="UP001208017"/>
    </source>
</evidence>
<dbReference type="Proteomes" id="UP001208017">
    <property type="component" value="Unassembled WGS sequence"/>
</dbReference>
<accession>A0ABT3X1Q7</accession>
<dbReference type="PROSITE" id="PS51257">
    <property type="entry name" value="PROKAR_LIPOPROTEIN"/>
    <property type="match status" value="1"/>
</dbReference>
<protein>
    <submittedName>
        <fullName evidence="1">Uncharacterized protein</fullName>
    </submittedName>
</protein>
<proteinExistence type="predicted"/>
<sequence length="113" mass="12547">MKKRTKALLIFILLIVLVLVLVASCFGGKKPPVGTHEVTQAVYEQKDDDYELNLKQYGEYDVKKLTVVEKAGQSPMLLEIKADGTHTLTVASKNDIIIDQGSSSSLKKKKKKK</sequence>
<dbReference type="RefSeq" id="WP_267150937.1">
    <property type="nucleotide sequence ID" value="NZ_JAPMLT010000002.1"/>
</dbReference>